<dbReference type="Proteomes" id="UP001165121">
    <property type="component" value="Unassembled WGS sequence"/>
</dbReference>
<feature type="compositionally biased region" description="Polar residues" evidence="2">
    <location>
        <begin position="260"/>
        <end position="276"/>
    </location>
</feature>
<protein>
    <submittedName>
        <fullName evidence="3">Unnamed protein product</fullName>
    </submittedName>
</protein>
<feature type="region of interest" description="Disordered" evidence="2">
    <location>
        <begin position="586"/>
        <end position="615"/>
    </location>
</feature>
<evidence type="ECO:0000256" key="1">
    <source>
        <dbReference type="SAM" id="Coils"/>
    </source>
</evidence>
<feature type="compositionally biased region" description="Polar residues" evidence="2">
    <location>
        <begin position="591"/>
        <end position="608"/>
    </location>
</feature>
<feature type="compositionally biased region" description="Polar residues" evidence="2">
    <location>
        <begin position="310"/>
        <end position="329"/>
    </location>
</feature>
<feature type="region of interest" description="Disordered" evidence="2">
    <location>
        <begin position="472"/>
        <end position="491"/>
    </location>
</feature>
<comment type="caution">
    <text evidence="3">The sequence shown here is derived from an EMBL/GenBank/DDBJ whole genome shotgun (WGS) entry which is preliminary data.</text>
</comment>
<feature type="compositionally biased region" description="Polar residues" evidence="2">
    <location>
        <begin position="1303"/>
        <end position="1314"/>
    </location>
</feature>
<feature type="coiled-coil region" evidence="1">
    <location>
        <begin position="868"/>
        <end position="901"/>
    </location>
</feature>
<proteinExistence type="predicted"/>
<accession>A0A9W6Y9K4</accession>
<feature type="region of interest" description="Disordered" evidence="2">
    <location>
        <begin position="514"/>
        <end position="537"/>
    </location>
</feature>
<evidence type="ECO:0000256" key="2">
    <source>
        <dbReference type="SAM" id="MobiDB-lite"/>
    </source>
</evidence>
<evidence type="ECO:0000313" key="3">
    <source>
        <dbReference type="EMBL" id="GMF60506.1"/>
    </source>
</evidence>
<sequence>MEGRGDQDGDAVRRSGIFLGRQVPLEMGSLRVGGSGSVSTAFTTMVSRHSVSSSLAPSPAPKAILSTTTNTPSFSKLRSSITARELALFTQRHDTTHREASPQSRYHVASHPKILAAIPSVVPEPNQEYFKEGQSGHNRVLASSVLRRISESVPVNEKRSVESSWSRVDTSIDHIYEDPTVNVVHNFHSHHTTSGQKKRRKIERERVLAAASGLREHQIEEQRRQELSLQRKLKVQKMSEDIRLQNQRAIRSRVAHSRESTAQSTKPSRSTANTPQFPERKPAVPRLRRNGSTAKQSKRKKKAKEELRHQNVSTSILMGQSLDSSQTKVQQESSLEQEEGSTKSVVSEQAIKRRPPVTSLRLPKRKKEAIVQPSENEAAIRAKEERREGVDAVLRSDDAMTTAPLPDKSITLYDNVTDMSPTREVLSEVSIFDGEITLNEFHLSDENNQAVGNIKDPKHLGDYDVPIVRSREFSENRTSEHEGKQGTQDDKRLRKLLELRDKAATIMAQLSKLRTQPDATTEPAQEISQSQRLEPNANDFLKYPDTIEYQDPTNNPDYSVNVQFDNIQSDLDRTRHESMKCAEDIDEYRSPPSNLPDSNANDQFVDSQSDLDHARHESIKCAEDIDEYRSSSNLSDSNVNEQFVNTQSEMDHAWHESMMYTEGIDEYRSLSNLSDSNVNDQFVDSQSDLDHARHESIKCAEDIDEHQSSSNLSDSNTNEQFVNTQSEMDHARHESMKYTEGIDEHRSSSNLSDSNTNEQFVNTQSEMDHARHESMKYTEGIDEFRSSSCNANEQFGDFQYNSAEQSEGGNYGEDAKVVHSTAGIWGNMSPVTRTVHTTDNKQSRTNAGLMRLIEETDDSLSVVDRVAKQLYQEQLERLELKKEQELQLRIEAERKELLEKDLALKVVMASLTGKNGNSHESGLSVSGDDNDMECEEADTEIRIAQYKRLEEIMDEVENERAQENKGNSVSPSFRFDEENPHCDRDQGWIKSESSEVDFQERGRTAIAQSSPAFWDQLMSESSGNDHSDNCVSLDRLHVKIDDSELIAQREAQMCEEKRSAGYTDSPPRLHSPRTLSKRLMAAVDYQEAIFEAHLQLSIMEHAHELETVQAETITLAQAFNEEMDHNAIAHQLALDHATLEKKFDNDIHDVIEQLDIVQQSEDQERAARDSRIQLELREANLRECGIQTESSQRADAATSAAFYVDTSTSPVRFVSDVSEQHDTINVMTATVTQGSQYKHDEDVDPHEEANTNESHELVSFSEDAFAPDSSSIGVSAVENDIEDQAKSESEFSNDYEEDFADVSESSQNQMTQMTKDSDTIEPLIAQGEDQVIKKDA</sequence>
<reference evidence="3" key="1">
    <citation type="submission" date="2023-04" db="EMBL/GenBank/DDBJ databases">
        <title>Phytophthora fragariaefolia NBRC 109709.</title>
        <authorList>
            <person name="Ichikawa N."/>
            <person name="Sato H."/>
            <person name="Tonouchi N."/>
        </authorList>
    </citation>
    <scope>NUCLEOTIDE SEQUENCE</scope>
    <source>
        <strain evidence="3">NBRC 109709</strain>
    </source>
</reference>
<feature type="compositionally biased region" description="Polar residues" evidence="2">
    <location>
        <begin position="514"/>
        <end position="533"/>
    </location>
</feature>
<evidence type="ECO:0000313" key="4">
    <source>
        <dbReference type="Proteomes" id="UP001165121"/>
    </source>
</evidence>
<dbReference type="OrthoDB" id="116474at2759"/>
<feature type="region of interest" description="Disordered" evidence="2">
    <location>
        <begin position="244"/>
        <end position="356"/>
    </location>
</feature>
<feature type="non-terminal residue" evidence="3">
    <location>
        <position position="1"/>
    </location>
</feature>
<organism evidence="3 4">
    <name type="scientific">Phytophthora fragariaefolia</name>
    <dbReference type="NCBI Taxonomy" id="1490495"/>
    <lineage>
        <taxon>Eukaryota</taxon>
        <taxon>Sar</taxon>
        <taxon>Stramenopiles</taxon>
        <taxon>Oomycota</taxon>
        <taxon>Peronosporomycetes</taxon>
        <taxon>Peronosporales</taxon>
        <taxon>Peronosporaceae</taxon>
        <taxon>Phytophthora</taxon>
    </lineage>
</organism>
<keyword evidence="4" id="KW-1185">Reference proteome</keyword>
<keyword evidence="1" id="KW-0175">Coiled coil</keyword>
<feature type="compositionally biased region" description="Basic and acidic residues" evidence="2">
    <location>
        <begin position="974"/>
        <end position="987"/>
    </location>
</feature>
<feature type="region of interest" description="Disordered" evidence="2">
    <location>
        <begin position="958"/>
        <end position="987"/>
    </location>
</feature>
<feature type="region of interest" description="Disordered" evidence="2">
    <location>
        <begin position="1303"/>
        <end position="1336"/>
    </location>
</feature>
<name>A0A9W6Y9K4_9STRA</name>
<dbReference type="EMBL" id="BSXT01005475">
    <property type="protein sequence ID" value="GMF60506.1"/>
    <property type="molecule type" value="Genomic_DNA"/>
</dbReference>
<gene>
    <name evidence="3" type="ORF">Pfra01_002622100</name>
</gene>